<dbReference type="GO" id="GO:0008233">
    <property type="term" value="F:peptidase activity"/>
    <property type="evidence" value="ECO:0007669"/>
    <property type="project" value="UniProtKB-KW"/>
</dbReference>
<reference evidence="4 5" key="1">
    <citation type="submission" date="2020-02" db="EMBL/GenBank/DDBJ databases">
        <authorList>
            <person name="Ferguson B K."/>
        </authorList>
    </citation>
    <scope>NUCLEOTIDE SEQUENCE [LARGE SCALE GENOMIC DNA]</scope>
</reference>
<dbReference type="InterPro" id="IPR057670">
    <property type="entry name" value="SH3_retrovirus"/>
</dbReference>
<organism evidence="4 5">
    <name type="scientific">Nesidiocoris tenuis</name>
    <dbReference type="NCBI Taxonomy" id="355587"/>
    <lineage>
        <taxon>Eukaryota</taxon>
        <taxon>Metazoa</taxon>
        <taxon>Ecdysozoa</taxon>
        <taxon>Arthropoda</taxon>
        <taxon>Hexapoda</taxon>
        <taxon>Insecta</taxon>
        <taxon>Pterygota</taxon>
        <taxon>Neoptera</taxon>
        <taxon>Paraneoptera</taxon>
        <taxon>Hemiptera</taxon>
        <taxon>Heteroptera</taxon>
        <taxon>Panheteroptera</taxon>
        <taxon>Cimicomorpha</taxon>
        <taxon>Miridae</taxon>
        <taxon>Dicyphina</taxon>
        <taxon>Nesidiocoris</taxon>
    </lineage>
</organism>
<dbReference type="InterPro" id="IPR012337">
    <property type="entry name" value="RNaseH-like_sf"/>
</dbReference>
<dbReference type="Pfam" id="PF00665">
    <property type="entry name" value="rve"/>
    <property type="match status" value="1"/>
</dbReference>
<dbReference type="AlphaFoldDB" id="A0A6H5HKW2"/>
<evidence type="ECO:0000256" key="1">
    <source>
        <dbReference type="ARBA" id="ARBA00022670"/>
    </source>
</evidence>
<evidence type="ECO:0000256" key="2">
    <source>
        <dbReference type="SAM" id="MobiDB-lite"/>
    </source>
</evidence>
<evidence type="ECO:0000313" key="4">
    <source>
        <dbReference type="EMBL" id="CAB0018758.1"/>
    </source>
</evidence>
<dbReference type="PANTHER" id="PTHR42648">
    <property type="entry name" value="TRANSPOSASE, PUTATIVE-RELATED"/>
    <property type="match status" value="1"/>
</dbReference>
<evidence type="ECO:0000313" key="5">
    <source>
        <dbReference type="Proteomes" id="UP000479000"/>
    </source>
</evidence>
<dbReference type="PANTHER" id="PTHR42648:SF28">
    <property type="entry name" value="TRANSPOSON-ENCODED PROTEIN WITH RIBONUCLEASE H-LIKE AND RETROVIRUS ZINC FINGER-LIKE DOMAINS"/>
    <property type="match status" value="1"/>
</dbReference>
<keyword evidence="5" id="KW-1185">Reference proteome</keyword>
<gene>
    <name evidence="4" type="ORF">NTEN_LOCUS22531</name>
</gene>
<dbReference type="OrthoDB" id="413361at2759"/>
<feature type="region of interest" description="Disordered" evidence="2">
    <location>
        <begin position="486"/>
        <end position="527"/>
    </location>
</feature>
<name>A0A6H5HKW2_9HEMI</name>
<dbReference type="InterPro" id="IPR001584">
    <property type="entry name" value="Integrase_cat-core"/>
</dbReference>
<dbReference type="InterPro" id="IPR054722">
    <property type="entry name" value="PolX-like_BBD"/>
</dbReference>
<dbReference type="Pfam" id="PF22936">
    <property type="entry name" value="Pol_BBD"/>
    <property type="match status" value="1"/>
</dbReference>
<dbReference type="InterPro" id="IPR036397">
    <property type="entry name" value="RNaseH_sf"/>
</dbReference>
<dbReference type="GO" id="GO:0003676">
    <property type="term" value="F:nucleic acid binding"/>
    <property type="evidence" value="ECO:0007669"/>
    <property type="project" value="InterPro"/>
</dbReference>
<keyword evidence="1" id="KW-0378">Hydrolase</keyword>
<accession>A0A6H5HKW2</accession>
<evidence type="ECO:0000259" key="3">
    <source>
        <dbReference type="PROSITE" id="PS50994"/>
    </source>
</evidence>
<dbReference type="GO" id="GO:0015074">
    <property type="term" value="P:DNA integration"/>
    <property type="evidence" value="ECO:0007669"/>
    <property type="project" value="InterPro"/>
</dbReference>
<protein>
    <recommendedName>
        <fullName evidence="3">Integrase catalytic domain-containing protein</fullName>
    </recommendedName>
</protein>
<feature type="compositionally biased region" description="Polar residues" evidence="2">
    <location>
        <begin position="509"/>
        <end position="518"/>
    </location>
</feature>
<dbReference type="Pfam" id="PF25597">
    <property type="entry name" value="SH3_retrovirus"/>
    <property type="match status" value="1"/>
</dbReference>
<dbReference type="InterPro" id="IPR039537">
    <property type="entry name" value="Retrotran_Ty1/copia-like"/>
</dbReference>
<dbReference type="Proteomes" id="UP000479000">
    <property type="component" value="Unassembled WGS sequence"/>
</dbReference>
<dbReference type="PROSITE" id="PS50994">
    <property type="entry name" value="INTEGRASE"/>
    <property type="match status" value="1"/>
</dbReference>
<dbReference type="EMBL" id="CADCXU010033197">
    <property type="protein sequence ID" value="CAB0018758.1"/>
    <property type="molecule type" value="Genomic_DNA"/>
</dbReference>
<feature type="domain" description="Integrase catalytic" evidence="3">
    <location>
        <begin position="238"/>
        <end position="409"/>
    </location>
</feature>
<dbReference type="Gene3D" id="3.30.420.10">
    <property type="entry name" value="Ribonuclease H-like superfamily/Ribonuclease H"/>
    <property type="match status" value="1"/>
</dbReference>
<keyword evidence="1" id="KW-0645">Protease</keyword>
<sequence length="652" mass="74773">MEASSAAEMLVALGKVFERKSTMSKLMIRKRLLTLKCDTDLQTHFAKFDSLVRELETMGHREIVRLIIDSGSTDHLVMESVLPLMENVRELHEKVLIKVANGQKLTATRKGTLRFQGEVGIVRLDALVVPQLSHNLLSVRKINKRGFDVIFSDNRAFVKDKNGVIHVKCDAFGNLFAAELRVVSKFCGSVTTNAIRNSWHLKLGHLCDQYLRQMNLPVCEDICNSCREAKSTRLPFRPTKRPRSNRIGHLLHTDICGPMKTPTMDGHKYFMVVVDDYSHFVTVFLLTSRTEAETNLRSYIARLRADRGIYTSRIRLDNAAEFRSNSFKKFCRTRGIKLEFSVPHSPQMNGVSENIQKTLVTKARCMFADTNLPRHLWGECIRTAAYQLNRCPSTAIGGRLPAEIYLGKTNLERLRIFGSRVWAHKLPKVADKMDPRAVPARMVGYNENGYRLYNPVTNDIFISRDVVFDESDYRYEPEIVKYHTPEKESVPVTPPLPDQTPIIDDRNQPAGTSVNEQPTVKRRQTKTPKKYNDYELYTTESYVAYCLLTGPKTFKEAIGDVGWREADHEVYIEPPKGTKYKNVSRLQKALHGLKTSPRCWNKRFHSFMTERGFTRSPSDEHLADIMTKSLGPTKFAYFRKKKIEPYLINKIK</sequence>
<dbReference type="GO" id="GO:0006508">
    <property type="term" value="P:proteolysis"/>
    <property type="evidence" value="ECO:0007669"/>
    <property type="project" value="UniProtKB-KW"/>
</dbReference>
<proteinExistence type="predicted"/>
<dbReference type="SUPFAM" id="SSF53098">
    <property type="entry name" value="Ribonuclease H-like"/>
    <property type="match status" value="1"/>
</dbReference>